<evidence type="ECO:0000313" key="3">
    <source>
        <dbReference type="Proteomes" id="UP001251948"/>
    </source>
</evidence>
<sequence length="161" mass="17838">MSMQDILRRYFRSAAFLVLVGWSLSSGGASASGDSIVKNRCNEIVSRELKKLCGVPIARIIVDPEKLDSVEVETSGFMLYENERGVVFYPGSDLPNRTDMYSCIIVWTEKETIDWGLVERRHGVYFATVSGKIMLDASRKSCSAVIANAKVYDVAAVNLSK</sequence>
<evidence type="ECO:0000313" key="2">
    <source>
        <dbReference type="EMBL" id="MDT3466974.1"/>
    </source>
</evidence>
<protein>
    <submittedName>
        <fullName evidence="2">Uncharacterized protein</fullName>
    </submittedName>
</protein>
<comment type="caution">
    <text evidence="2">The sequence shown here is derived from an EMBL/GenBank/DDBJ whole genome shotgun (WGS) entry which is preliminary data.</text>
</comment>
<dbReference type="RefSeq" id="WP_312560264.1">
    <property type="nucleotide sequence ID" value="NZ_JAVSKO010000001.1"/>
</dbReference>
<reference evidence="2" key="1">
    <citation type="submission" date="2023-07" db="EMBL/GenBank/DDBJ databases">
        <title>Comparative genomics of clinical Stenotrophomonas maltophilia isolates reveals regions of diversity which correlate with colonization and persistence in vivo.</title>
        <authorList>
            <person name="Mcdaniel M.S."/>
            <person name="Swords W.E."/>
            <person name="Sumpter N.A."/>
            <person name="Lindgren N.R."/>
            <person name="Billiot C.E."/>
        </authorList>
    </citation>
    <scope>NUCLEOTIDE SEQUENCE</scope>
    <source>
        <strain evidence="2">Ism4</strain>
    </source>
</reference>
<gene>
    <name evidence="2" type="ORF">ROV92_02995</name>
</gene>
<accession>A0AAJ2JBH6</accession>
<feature type="chain" id="PRO_5042475997" evidence="1">
    <location>
        <begin position="32"/>
        <end position="161"/>
    </location>
</feature>
<dbReference type="EMBL" id="JAVSKO010000001">
    <property type="protein sequence ID" value="MDT3466974.1"/>
    <property type="molecule type" value="Genomic_DNA"/>
</dbReference>
<name>A0AAJ2JBH6_STEMA</name>
<organism evidence="2 3">
    <name type="scientific">Stenotrophomonas maltophilia</name>
    <name type="common">Pseudomonas maltophilia</name>
    <name type="synonym">Xanthomonas maltophilia</name>
    <dbReference type="NCBI Taxonomy" id="40324"/>
    <lineage>
        <taxon>Bacteria</taxon>
        <taxon>Pseudomonadati</taxon>
        <taxon>Pseudomonadota</taxon>
        <taxon>Gammaproteobacteria</taxon>
        <taxon>Lysobacterales</taxon>
        <taxon>Lysobacteraceae</taxon>
        <taxon>Stenotrophomonas</taxon>
        <taxon>Stenotrophomonas maltophilia group</taxon>
    </lineage>
</organism>
<dbReference type="Proteomes" id="UP001251948">
    <property type="component" value="Unassembled WGS sequence"/>
</dbReference>
<feature type="signal peptide" evidence="1">
    <location>
        <begin position="1"/>
        <end position="31"/>
    </location>
</feature>
<proteinExistence type="predicted"/>
<evidence type="ECO:0000256" key="1">
    <source>
        <dbReference type="SAM" id="SignalP"/>
    </source>
</evidence>
<keyword evidence="1" id="KW-0732">Signal</keyword>
<dbReference type="AlphaFoldDB" id="A0AAJ2JBH6"/>